<dbReference type="Proteomes" id="UP001201812">
    <property type="component" value="Unassembled WGS sequence"/>
</dbReference>
<dbReference type="PANTHER" id="PTHR23326">
    <property type="entry name" value="CCR4 NOT-RELATED"/>
    <property type="match status" value="1"/>
</dbReference>
<evidence type="ECO:0000259" key="5">
    <source>
        <dbReference type="Pfam" id="PF04153"/>
    </source>
</evidence>
<dbReference type="GO" id="GO:0006355">
    <property type="term" value="P:regulation of DNA-templated transcription"/>
    <property type="evidence" value="ECO:0007669"/>
    <property type="project" value="InterPro"/>
</dbReference>
<organism evidence="6 7">
    <name type="scientific">Ditylenchus destructor</name>
    <dbReference type="NCBI Taxonomy" id="166010"/>
    <lineage>
        <taxon>Eukaryota</taxon>
        <taxon>Metazoa</taxon>
        <taxon>Ecdysozoa</taxon>
        <taxon>Nematoda</taxon>
        <taxon>Chromadorea</taxon>
        <taxon>Rhabditida</taxon>
        <taxon>Tylenchina</taxon>
        <taxon>Tylenchomorpha</taxon>
        <taxon>Sphaerularioidea</taxon>
        <taxon>Anguinidae</taxon>
        <taxon>Anguininae</taxon>
        <taxon>Ditylenchus</taxon>
    </lineage>
</organism>
<evidence type="ECO:0000256" key="3">
    <source>
        <dbReference type="ARBA" id="ARBA00023163"/>
    </source>
</evidence>
<dbReference type="GO" id="GO:2000036">
    <property type="term" value="P:regulation of stem cell population maintenance"/>
    <property type="evidence" value="ECO:0007669"/>
    <property type="project" value="UniProtKB-ARBA"/>
</dbReference>
<feature type="domain" description="NOT2/NOT3/NOT5 C-terminal" evidence="5">
    <location>
        <begin position="331"/>
        <end position="454"/>
    </location>
</feature>
<dbReference type="GO" id="GO:0030015">
    <property type="term" value="C:CCR4-NOT core complex"/>
    <property type="evidence" value="ECO:0007669"/>
    <property type="project" value="InterPro"/>
</dbReference>
<dbReference type="Gene3D" id="2.30.30.1020">
    <property type="entry name" value="CCR4-NOT complex subunit 2/3/5, C-terminal domain"/>
    <property type="match status" value="1"/>
</dbReference>
<keyword evidence="7" id="KW-1185">Reference proteome</keyword>
<reference evidence="6" key="1">
    <citation type="submission" date="2022-01" db="EMBL/GenBank/DDBJ databases">
        <title>Genome Sequence Resource for Two Populations of Ditylenchus destructor, the Migratory Endoparasitic Phytonematode.</title>
        <authorList>
            <person name="Zhang H."/>
            <person name="Lin R."/>
            <person name="Xie B."/>
        </authorList>
    </citation>
    <scope>NUCLEOTIDE SEQUENCE</scope>
    <source>
        <strain evidence="6">BazhouSP</strain>
    </source>
</reference>
<dbReference type="InterPro" id="IPR040168">
    <property type="entry name" value="Not2/3/5"/>
</dbReference>
<evidence type="ECO:0000256" key="2">
    <source>
        <dbReference type="ARBA" id="ARBA00023015"/>
    </source>
</evidence>
<feature type="region of interest" description="Disordered" evidence="4">
    <location>
        <begin position="459"/>
        <end position="516"/>
    </location>
</feature>
<sequence length="516" mass="55258">MYSAIRTSMSVAGSSTTATLAVSSSSLLSNSDHPLYFHQNDPPAQAQKLPNFLNPTTLSNQSQITSSFFKSSALLSPVTKLDNSSSSAFGFTHNSNNWLDSQAPPNGLTIINESDFPSLGVRWSPSSFGVSSHTTDGSAAQNITNVGISSYGSVARASPAMVGPGGLLSSPHHHALFNRGGDIGHNAVIGRPYANLIRDGSALSAANEFRIQNEDFPALPGAMNNKADPTTELGNFTTDQQQRYAGGMETIAANTAPMSTSSDSVKPGIQTHADGLVTNIPPDMLNDQYGMAGLLTFLRTIESDPSIVALALGHDLTNLGLNLNSSKRNLYQTFGGPWAPAPCRIQDLDVKVPEEYLTNATIRDKLPNIKLNKLTEDVLFYLFYNCPGEVYQVAAASELYQRDWRFHKQERVWLTKTTYASHPNPANGASSYYVFDPVQWRKIPREMILDQKHLEGKPSAHLNAMNNNSGNTASTSANNGNTAGLTSTPMGPSAGAPSLGGMGIAGVPDHQDLTRK</sequence>
<evidence type="ECO:0000256" key="1">
    <source>
        <dbReference type="ARBA" id="ARBA00007682"/>
    </source>
</evidence>
<accession>A0AAD4NFW2</accession>
<gene>
    <name evidence="6" type="ORF">DdX_00078</name>
</gene>
<name>A0AAD4NFW2_9BILA</name>
<keyword evidence="2" id="KW-0805">Transcription regulation</keyword>
<comment type="similarity">
    <text evidence="1">Belongs to the CNOT2/3/5 family.</text>
</comment>
<evidence type="ECO:0000313" key="7">
    <source>
        <dbReference type="Proteomes" id="UP001201812"/>
    </source>
</evidence>
<dbReference type="InterPro" id="IPR007282">
    <property type="entry name" value="NOT2/3/5_C"/>
</dbReference>
<dbReference type="EMBL" id="JAKKPZ010000001">
    <property type="protein sequence ID" value="KAI1727935.1"/>
    <property type="molecule type" value="Genomic_DNA"/>
</dbReference>
<dbReference type="InterPro" id="IPR038635">
    <property type="entry name" value="CCR4-NOT_su2/3/5_C_sf"/>
</dbReference>
<proteinExistence type="inferred from homology"/>
<dbReference type="Pfam" id="PF04153">
    <property type="entry name" value="NOT2_3_5_C"/>
    <property type="match status" value="1"/>
</dbReference>
<dbReference type="FunFam" id="2.30.30.1020:FF:000005">
    <property type="entry name" value="Regena, isoform C"/>
    <property type="match status" value="1"/>
</dbReference>
<dbReference type="AlphaFoldDB" id="A0AAD4NFW2"/>
<comment type="caution">
    <text evidence="6">The sequence shown here is derived from an EMBL/GenBank/DDBJ whole genome shotgun (WGS) entry which is preliminary data.</text>
</comment>
<keyword evidence="3" id="KW-0804">Transcription</keyword>
<evidence type="ECO:0000256" key="4">
    <source>
        <dbReference type="SAM" id="MobiDB-lite"/>
    </source>
</evidence>
<protein>
    <submittedName>
        <fullName evidence="6">NOT2 / NOT3 / NOT5 family domain-containing protein</fullName>
    </submittedName>
</protein>
<feature type="compositionally biased region" description="Low complexity" evidence="4">
    <location>
        <begin position="466"/>
        <end position="484"/>
    </location>
</feature>
<evidence type="ECO:0000313" key="6">
    <source>
        <dbReference type="EMBL" id="KAI1727935.1"/>
    </source>
</evidence>